<feature type="domain" description="Cation-transporting P-type ATPase C-terminal" evidence="6">
    <location>
        <begin position="832"/>
        <end position="1013"/>
    </location>
</feature>
<dbReference type="Gene3D" id="1.20.1110.10">
    <property type="entry name" value="Calcium-transporting ATPase, transmembrane domain"/>
    <property type="match status" value="2"/>
</dbReference>
<keyword evidence="4" id="KW-0812">Transmembrane</keyword>
<dbReference type="EMBL" id="CAJOBE010006180">
    <property type="protein sequence ID" value="CAF3998892.1"/>
    <property type="molecule type" value="Genomic_DNA"/>
</dbReference>
<evidence type="ECO:0000256" key="1">
    <source>
        <dbReference type="ARBA" id="ARBA00004127"/>
    </source>
</evidence>
<protein>
    <recommendedName>
        <fullName evidence="9">Calcium-transporting ATPase</fullName>
    </recommendedName>
</protein>
<evidence type="ECO:0000259" key="5">
    <source>
        <dbReference type="Pfam" id="PF00122"/>
    </source>
</evidence>
<dbReference type="PRINTS" id="PR00119">
    <property type="entry name" value="CATATPASE"/>
</dbReference>
<evidence type="ECO:0000256" key="3">
    <source>
        <dbReference type="ARBA" id="ARBA00022842"/>
    </source>
</evidence>
<comment type="subcellular location">
    <subcellularLocation>
        <location evidence="1">Endomembrane system</location>
        <topology evidence="1">Multi-pass membrane protein</topology>
    </subcellularLocation>
</comment>
<keyword evidence="4" id="KW-0472">Membrane</keyword>
<dbReference type="PANTHER" id="PTHR24093:SF369">
    <property type="entry name" value="CALCIUM-TRANSPORTING ATPASE"/>
    <property type="match status" value="1"/>
</dbReference>
<dbReference type="InterPro" id="IPR008250">
    <property type="entry name" value="ATPase_P-typ_transduc_dom_A_sf"/>
</dbReference>
<dbReference type="SUPFAM" id="SSF56784">
    <property type="entry name" value="HAD-like"/>
    <property type="match status" value="1"/>
</dbReference>
<dbReference type="Pfam" id="PF13246">
    <property type="entry name" value="Cation_ATPase"/>
    <property type="match status" value="1"/>
</dbReference>
<dbReference type="SUPFAM" id="SSF81665">
    <property type="entry name" value="Calcium ATPase, transmembrane domain M"/>
    <property type="match status" value="1"/>
</dbReference>
<feature type="domain" description="P-type ATPase A" evidence="5">
    <location>
        <begin position="143"/>
        <end position="243"/>
    </location>
</feature>
<dbReference type="PANTHER" id="PTHR24093">
    <property type="entry name" value="CATION TRANSPORTING ATPASE"/>
    <property type="match status" value="1"/>
</dbReference>
<keyword evidence="4" id="KW-1133">Transmembrane helix</keyword>
<dbReference type="InterPro" id="IPR023299">
    <property type="entry name" value="ATPase_P-typ_cyto_dom_N"/>
</dbReference>
<dbReference type="Pfam" id="PF00689">
    <property type="entry name" value="Cation_ATPase_C"/>
    <property type="match status" value="1"/>
</dbReference>
<dbReference type="InterPro" id="IPR036412">
    <property type="entry name" value="HAD-like_sf"/>
</dbReference>
<feature type="transmembrane region" description="Helical" evidence="4">
    <location>
        <begin position="961"/>
        <end position="980"/>
    </location>
</feature>
<dbReference type="GO" id="GO:0005388">
    <property type="term" value="F:P-type calcium transporter activity"/>
    <property type="evidence" value="ECO:0007669"/>
    <property type="project" value="TreeGrafter"/>
</dbReference>
<proteinExistence type="predicted"/>
<feature type="transmembrane region" description="Helical" evidence="4">
    <location>
        <begin position="808"/>
        <end position="828"/>
    </location>
</feature>
<name>A0A819NH15_9BILA</name>
<dbReference type="GO" id="GO:0046872">
    <property type="term" value="F:metal ion binding"/>
    <property type="evidence" value="ECO:0007669"/>
    <property type="project" value="UniProtKB-KW"/>
</dbReference>
<feature type="transmembrane region" description="Helical" evidence="4">
    <location>
        <begin position="992"/>
        <end position="1013"/>
    </location>
</feature>
<reference evidence="7" key="1">
    <citation type="submission" date="2021-02" db="EMBL/GenBank/DDBJ databases">
        <authorList>
            <person name="Nowell W R."/>
        </authorList>
    </citation>
    <scope>NUCLEOTIDE SEQUENCE</scope>
</reference>
<dbReference type="InterPro" id="IPR059000">
    <property type="entry name" value="ATPase_P-type_domA"/>
</dbReference>
<dbReference type="GO" id="GO:0012505">
    <property type="term" value="C:endomembrane system"/>
    <property type="evidence" value="ECO:0007669"/>
    <property type="project" value="UniProtKB-SubCell"/>
</dbReference>
<keyword evidence="2" id="KW-0479">Metal-binding</keyword>
<dbReference type="GO" id="GO:0000166">
    <property type="term" value="F:nucleotide binding"/>
    <property type="evidence" value="ECO:0007669"/>
    <property type="project" value="InterPro"/>
</dbReference>
<accession>A0A819NH15</accession>
<dbReference type="Gene3D" id="3.40.1110.10">
    <property type="entry name" value="Calcium-transporting ATPase, cytoplasmic domain N"/>
    <property type="match status" value="1"/>
</dbReference>
<dbReference type="GO" id="GO:0005886">
    <property type="term" value="C:plasma membrane"/>
    <property type="evidence" value="ECO:0007669"/>
    <property type="project" value="TreeGrafter"/>
</dbReference>
<dbReference type="Gene3D" id="2.70.150.10">
    <property type="entry name" value="Calcium-transporting ATPase, cytoplasmic transduction domain A"/>
    <property type="match status" value="1"/>
</dbReference>
<comment type="caution">
    <text evidence="7">The sequence shown here is derived from an EMBL/GenBank/DDBJ whole genome shotgun (WGS) entry which is preliminary data.</text>
</comment>
<feature type="transmembrane region" description="Helical" evidence="4">
    <location>
        <begin position="923"/>
        <end position="940"/>
    </location>
</feature>
<dbReference type="Proteomes" id="UP000663874">
    <property type="component" value="Unassembled WGS sequence"/>
</dbReference>
<evidence type="ECO:0000256" key="4">
    <source>
        <dbReference type="SAM" id="Phobius"/>
    </source>
</evidence>
<evidence type="ECO:0008006" key="9">
    <source>
        <dbReference type="Google" id="ProtNLM"/>
    </source>
</evidence>
<feature type="transmembrane region" description="Helical" evidence="4">
    <location>
        <begin position="327"/>
        <end position="346"/>
    </location>
</feature>
<dbReference type="Pfam" id="PF00122">
    <property type="entry name" value="E1-E2_ATPase"/>
    <property type="match status" value="1"/>
</dbReference>
<evidence type="ECO:0000313" key="8">
    <source>
        <dbReference type="Proteomes" id="UP000663874"/>
    </source>
</evidence>
<feature type="transmembrane region" description="Helical" evidence="4">
    <location>
        <begin position="86"/>
        <end position="107"/>
    </location>
</feature>
<evidence type="ECO:0000259" key="6">
    <source>
        <dbReference type="Pfam" id="PF00689"/>
    </source>
</evidence>
<dbReference type="InterPro" id="IPR023298">
    <property type="entry name" value="ATPase_P-typ_TM_dom_sf"/>
</dbReference>
<dbReference type="FunFam" id="2.70.150.10:FF:000001">
    <property type="entry name" value="Calcium-transporting ATPase"/>
    <property type="match status" value="1"/>
</dbReference>
<dbReference type="AlphaFoldDB" id="A0A819NH15"/>
<dbReference type="GO" id="GO:0051480">
    <property type="term" value="P:regulation of cytosolic calcium ion concentration"/>
    <property type="evidence" value="ECO:0007669"/>
    <property type="project" value="TreeGrafter"/>
</dbReference>
<keyword evidence="3" id="KW-0460">Magnesium</keyword>
<sequence>MTKEKKSTTVDNDFSSEDARHRFGISIQELEKLMQTRGHEGIKQLNETYDGLSGIEQKLKTNLITVVMKIRQKPSTTFLCFWFDALKNWTCITLIICGIISFVLSFYHPNGGTIEAKIKPKETNVEWIEDRQSRNFQSLVELDQKCNVIRESTVQQIPIKDIVVGDICEIKYGDVLPADGVIIQSNNLKVDESSLTGESDLIEKHESTDPFLLSGTHIMEGSGKMLVLAVGEHSQTGMILKLLCTTKEQNNDKKKTNNKKKQNTTADADVNECLVKSKSAEDATTSQNVVLDNVNPTSNEDDLDCVKIEKQSILHTQLRKLGIQIEYAGIAIVILTVLVLLVSFSIEQVIQQYEWDYKYWTRIVRYLITCIIVFVLAVPVDLSSAITLSLTYVAKKIVRDNNLVRHLDACETIGNIRTICSNKTEILTINHMTVVQIYVGEKYWKNIENSIKTKEIIIPANTKEILFESVSVNSSYSSILLPSVGEGTLSKQIGNQIDCSLLNFINTLDGNYNEIRRNYPEDKFIHVYKFKLAQKTMSTIIQRSNSTIRMYTKGTLKIILKKCNTILNRNGDIIPFSHVDYDHLVQTVIEPMTCDGLDTICIAYRDFSSDDLPDWNNETSVVDQLTCICVCGIEDCIRSEIPDAIAKFRNAGIIVRMVTEDNVNTARSIALKCGIISSNDDYLILEGEEFNRRIRSTPHGKVEQNLFDKVWPNLRVLACASSQDKYVLVRGIMASKINPTREIVAITGCHNNDVRALKAADIGFSMGIQGIDAVKQASDIILLDDNFNSIFDAVIWGRSIYDPITKIFQFKLIVNFVTLLCVFIGACIVKESPLRIVQMFWIHLIIVTLASLTLASEVSTEDLFIRKSNGRRRSLISSTMMKNIICHVFYQLTVIAFILFAGPKVFDIDDDRSIDSRFKPSKHFTMIFNVFVFMTLFNEINCRKIHGEKNIFHKIFTNSTFYGIWIVLFIVQIIIVQYGSFVFSCVALTFKQWIWCLVFGVSVLLWHQVINLIPITCHIPMLGTNDVDETVLPVALDSKEQSRLGASLTQDKTLVASNNMSSNAGM</sequence>
<dbReference type="SUPFAM" id="SSF81653">
    <property type="entry name" value="Calcium ATPase, transduction domain A"/>
    <property type="match status" value="1"/>
</dbReference>
<feature type="transmembrane region" description="Helical" evidence="4">
    <location>
        <begin position="366"/>
        <end position="393"/>
    </location>
</feature>
<gene>
    <name evidence="7" type="ORF">FNK824_LOCUS25824</name>
</gene>
<evidence type="ECO:0000313" key="7">
    <source>
        <dbReference type="EMBL" id="CAF3998892.1"/>
    </source>
</evidence>
<dbReference type="InterPro" id="IPR006068">
    <property type="entry name" value="ATPase_P-typ_cation-transptr_C"/>
</dbReference>
<evidence type="ECO:0000256" key="2">
    <source>
        <dbReference type="ARBA" id="ARBA00022723"/>
    </source>
</evidence>
<organism evidence="7 8">
    <name type="scientific">Rotaria sordida</name>
    <dbReference type="NCBI Taxonomy" id="392033"/>
    <lineage>
        <taxon>Eukaryota</taxon>
        <taxon>Metazoa</taxon>
        <taxon>Spiralia</taxon>
        <taxon>Gnathifera</taxon>
        <taxon>Rotifera</taxon>
        <taxon>Eurotatoria</taxon>
        <taxon>Bdelloidea</taxon>
        <taxon>Philodinida</taxon>
        <taxon>Philodinidae</taxon>
        <taxon>Rotaria</taxon>
    </lineage>
</organism>
<feature type="transmembrane region" description="Helical" evidence="4">
    <location>
        <begin position="884"/>
        <end position="903"/>
    </location>
</feature>
<dbReference type="SUPFAM" id="SSF81660">
    <property type="entry name" value="Metal cation-transporting ATPase, ATP-binding domain N"/>
    <property type="match status" value="1"/>
</dbReference>